<feature type="compositionally biased region" description="Basic and acidic residues" evidence="1">
    <location>
        <begin position="11"/>
        <end position="29"/>
    </location>
</feature>
<dbReference type="SMART" id="SM00355">
    <property type="entry name" value="ZnF_C2H2"/>
    <property type="match status" value="3"/>
</dbReference>
<feature type="non-terminal residue" evidence="3">
    <location>
        <position position="322"/>
    </location>
</feature>
<organism evidence="3">
    <name type="scientific">Homalodisca liturata</name>
    <dbReference type="NCBI Taxonomy" id="320908"/>
    <lineage>
        <taxon>Eukaryota</taxon>
        <taxon>Metazoa</taxon>
        <taxon>Ecdysozoa</taxon>
        <taxon>Arthropoda</taxon>
        <taxon>Hexapoda</taxon>
        <taxon>Insecta</taxon>
        <taxon>Pterygota</taxon>
        <taxon>Neoptera</taxon>
        <taxon>Paraneoptera</taxon>
        <taxon>Hemiptera</taxon>
        <taxon>Auchenorrhyncha</taxon>
        <taxon>Membracoidea</taxon>
        <taxon>Cicadellidae</taxon>
        <taxon>Cicadellinae</taxon>
        <taxon>Proconiini</taxon>
        <taxon>Homalodisca</taxon>
    </lineage>
</organism>
<dbReference type="PROSITE" id="PS00028">
    <property type="entry name" value="ZINC_FINGER_C2H2_1"/>
    <property type="match status" value="1"/>
</dbReference>
<dbReference type="InterPro" id="IPR013087">
    <property type="entry name" value="Znf_C2H2_type"/>
</dbReference>
<evidence type="ECO:0000313" key="3">
    <source>
        <dbReference type="EMBL" id="JAS77420.1"/>
    </source>
</evidence>
<sequence>KEENESSTSSPDHDATPKRDSKNVSRYEIDQFSPPSTEGGQQGKRIICSKCQKYVHKTSKALHSKYYCGRMHDESEWKLLDRLALCMKCNRTQLPDAIEFHVKYLCRKKPIIVQCFYCPRFFKEYKGLLMHTIHAHKKKHRFQDLLSILPPADSIKAEKTPLKVIKHFTNTFSSLEAESFVEKRGIDSPDRRLHVRQKTCYTCQKCKKKLLGIHSYENHINTKCESESLYTCFYCLFKAEFVFEILDHMGEQHEKQHNTYDVIQAQMTGIIPVLEIPMQDQVSSTFQMSQFTQQKRCDPPLTPASLPEPYEQKPIVAKVDGS</sequence>
<proteinExistence type="predicted"/>
<feature type="region of interest" description="Disordered" evidence="1">
    <location>
        <begin position="1"/>
        <end position="42"/>
    </location>
</feature>
<gene>
    <name evidence="3" type="ORF">g.8174</name>
</gene>
<feature type="domain" description="C2H2-type" evidence="2">
    <location>
        <begin position="115"/>
        <end position="136"/>
    </location>
</feature>
<name>A0A1B6HRZ4_9HEMI</name>
<dbReference type="EMBL" id="GECU01030286">
    <property type="protein sequence ID" value="JAS77420.1"/>
    <property type="molecule type" value="Transcribed_RNA"/>
</dbReference>
<evidence type="ECO:0000259" key="2">
    <source>
        <dbReference type="PROSITE" id="PS00028"/>
    </source>
</evidence>
<feature type="region of interest" description="Disordered" evidence="1">
    <location>
        <begin position="302"/>
        <end position="322"/>
    </location>
</feature>
<protein>
    <recommendedName>
        <fullName evidence="2">C2H2-type domain-containing protein</fullName>
    </recommendedName>
</protein>
<dbReference type="AlphaFoldDB" id="A0A1B6HRZ4"/>
<accession>A0A1B6HRZ4</accession>
<feature type="non-terminal residue" evidence="3">
    <location>
        <position position="1"/>
    </location>
</feature>
<feature type="compositionally biased region" description="Polar residues" evidence="1">
    <location>
        <begin position="1"/>
        <end position="10"/>
    </location>
</feature>
<reference evidence="3" key="1">
    <citation type="submission" date="2015-11" db="EMBL/GenBank/DDBJ databases">
        <title>De novo transcriptome assembly of four potential Pierce s Disease insect vectors from Arizona vineyards.</title>
        <authorList>
            <person name="Tassone E.E."/>
        </authorList>
    </citation>
    <scope>NUCLEOTIDE SEQUENCE</scope>
</reference>
<evidence type="ECO:0000256" key="1">
    <source>
        <dbReference type="SAM" id="MobiDB-lite"/>
    </source>
</evidence>